<reference evidence="2 3" key="1">
    <citation type="submission" date="2020-08" db="EMBL/GenBank/DDBJ databases">
        <title>Functional genomics of gut bacteria from endangered species of beetles.</title>
        <authorList>
            <person name="Carlos-Shanley C."/>
        </authorList>
    </citation>
    <scope>NUCLEOTIDE SEQUENCE [LARGE SCALE GENOMIC DNA]</scope>
    <source>
        <strain evidence="2 3">S00151</strain>
    </source>
</reference>
<dbReference type="Gene3D" id="3.30.1380.10">
    <property type="match status" value="1"/>
</dbReference>
<sequence>MDTITSQRIKKLHPLVREEVSTIITQCNQSLTGRSQVRITQGLRTFQQQEDLYAQGRTKPGKKVTNAKAGQSIHNYGLAVDICMLIDGKDISWDTTKDWDNDRIADCYECVKIFAKNGWDWGGNWKTFKDLPHFERRFIIIKSKQVKTSWRNLINLPKDKSGYSIL</sequence>
<dbReference type="Pfam" id="PF13539">
    <property type="entry name" value="Peptidase_M15_4"/>
    <property type="match status" value="1"/>
</dbReference>
<dbReference type="InterPro" id="IPR009045">
    <property type="entry name" value="Zn_M74/Hedgehog-like"/>
</dbReference>
<evidence type="ECO:0000313" key="2">
    <source>
        <dbReference type="EMBL" id="MBB4807405.1"/>
    </source>
</evidence>
<keyword evidence="2" id="KW-0378">Hydrolase</keyword>
<dbReference type="EC" id="3.4.-.-" evidence="2"/>
<dbReference type="InterPro" id="IPR039561">
    <property type="entry name" value="Peptidase_M15C"/>
</dbReference>
<dbReference type="GO" id="GO:0008233">
    <property type="term" value="F:peptidase activity"/>
    <property type="evidence" value="ECO:0007669"/>
    <property type="project" value="InterPro"/>
</dbReference>
<feature type="domain" description="Peptidase M15C" evidence="1">
    <location>
        <begin position="66"/>
        <end position="135"/>
    </location>
</feature>
<comment type="caution">
    <text evidence="2">The sequence shown here is derived from an EMBL/GenBank/DDBJ whole genome shotgun (WGS) entry which is preliminary data.</text>
</comment>
<dbReference type="SUPFAM" id="SSF55166">
    <property type="entry name" value="Hedgehog/DD-peptidase"/>
    <property type="match status" value="1"/>
</dbReference>
<dbReference type="EMBL" id="JACHLE010000003">
    <property type="protein sequence ID" value="MBB4807405.1"/>
    <property type="molecule type" value="Genomic_DNA"/>
</dbReference>
<organism evidence="2 3">
    <name type="scientific">Chryseobacterium defluvii</name>
    <dbReference type="NCBI Taxonomy" id="160396"/>
    <lineage>
        <taxon>Bacteria</taxon>
        <taxon>Pseudomonadati</taxon>
        <taxon>Bacteroidota</taxon>
        <taxon>Flavobacteriia</taxon>
        <taxon>Flavobacteriales</taxon>
        <taxon>Weeksellaceae</taxon>
        <taxon>Chryseobacterium group</taxon>
        <taxon>Chryseobacterium</taxon>
    </lineage>
</organism>
<accession>A0A840KFL3</accession>
<protein>
    <submittedName>
        <fullName evidence="2">Peptidoglycan L-alanyl-D-glutamate endopeptidase CwlK</fullName>
        <ecNumber evidence="2">3.4.-.-</ecNumber>
    </submittedName>
</protein>
<evidence type="ECO:0000259" key="1">
    <source>
        <dbReference type="Pfam" id="PF13539"/>
    </source>
</evidence>
<dbReference type="AlphaFoldDB" id="A0A840KFL3"/>
<dbReference type="Proteomes" id="UP000592180">
    <property type="component" value="Unassembled WGS sequence"/>
</dbReference>
<gene>
    <name evidence="2" type="ORF">HNP38_002709</name>
</gene>
<evidence type="ECO:0000313" key="3">
    <source>
        <dbReference type="Proteomes" id="UP000592180"/>
    </source>
</evidence>
<dbReference type="CDD" id="cd14845">
    <property type="entry name" value="L-Ala-D-Glu_peptidase_like"/>
    <property type="match status" value="1"/>
</dbReference>
<dbReference type="RefSeq" id="WP_184190275.1">
    <property type="nucleotide sequence ID" value="NZ_JACHLE010000003.1"/>
</dbReference>
<name>A0A840KFL3_9FLAO</name>
<keyword evidence="3" id="KW-1185">Reference proteome</keyword>
<proteinExistence type="predicted"/>